<feature type="region of interest" description="Disordered" evidence="10">
    <location>
        <begin position="897"/>
        <end position="924"/>
    </location>
</feature>
<dbReference type="Pfam" id="PF00069">
    <property type="entry name" value="Pkinase"/>
    <property type="match status" value="1"/>
</dbReference>
<dbReference type="PROSITE" id="PS00107">
    <property type="entry name" value="PROTEIN_KINASE_ATP"/>
    <property type="match status" value="1"/>
</dbReference>
<dbReference type="InterPro" id="IPR000719">
    <property type="entry name" value="Prot_kinase_dom"/>
</dbReference>
<evidence type="ECO:0000259" key="14">
    <source>
        <dbReference type="PROSITE" id="PS50927"/>
    </source>
</evidence>
<feature type="chain" id="PRO_5026955443" description="Receptor-like serine/threonine-protein kinase" evidence="12">
    <location>
        <begin position="22"/>
        <end position="1047"/>
    </location>
</feature>
<evidence type="ECO:0000256" key="9">
    <source>
        <dbReference type="PROSITE-ProRule" id="PRU10141"/>
    </source>
</evidence>
<feature type="transmembrane region" description="Helical" evidence="11">
    <location>
        <begin position="628"/>
        <end position="652"/>
    </location>
</feature>
<proteinExistence type="predicted"/>
<keyword evidence="11" id="KW-1133">Transmembrane helix</keyword>
<dbReference type="PROSITE" id="PS50927">
    <property type="entry name" value="BULB_LECTIN"/>
    <property type="match status" value="2"/>
</dbReference>
<feature type="domain" description="Protein kinase" evidence="13">
    <location>
        <begin position="697"/>
        <end position="994"/>
    </location>
</feature>
<dbReference type="InterPro" id="IPR051343">
    <property type="entry name" value="G-type_lectin_kinases/EP1-like"/>
</dbReference>
<dbReference type="FunFam" id="3.30.200.20:FF:000178">
    <property type="entry name" value="serine/threonine-protein kinase PBS1-like"/>
    <property type="match status" value="1"/>
</dbReference>
<dbReference type="PANTHER" id="PTHR47976:SF60">
    <property type="entry name" value="RECEPTOR-LIKE SERINE_THREONINE-PROTEIN KINASE"/>
    <property type="match status" value="1"/>
</dbReference>
<keyword evidence="8" id="KW-0325">Glycoprotein</keyword>
<keyword evidence="6 9" id="KW-0067">ATP-binding</keyword>
<keyword evidence="3 12" id="KW-0732">Signal</keyword>
<keyword evidence="2" id="KW-0808">Transferase</keyword>
<evidence type="ECO:0000256" key="4">
    <source>
        <dbReference type="ARBA" id="ARBA00022741"/>
    </source>
</evidence>
<keyword evidence="11" id="KW-0812">Transmembrane</keyword>
<evidence type="ECO:0000256" key="10">
    <source>
        <dbReference type="SAM" id="MobiDB-lite"/>
    </source>
</evidence>
<feature type="compositionally biased region" description="Low complexity" evidence="10">
    <location>
        <begin position="910"/>
        <end position="921"/>
    </location>
</feature>
<dbReference type="Gene3D" id="3.30.200.20">
    <property type="entry name" value="Phosphorylase Kinase, domain 1"/>
    <property type="match status" value="1"/>
</dbReference>
<evidence type="ECO:0000256" key="1">
    <source>
        <dbReference type="ARBA" id="ARBA00022536"/>
    </source>
</evidence>
<keyword evidence="7" id="KW-1015">Disulfide bond</keyword>
<dbReference type="FunFam" id="1.10.510.10:FF:000589">
    <property type="entry name" value="Serine/threonine-protein kinase"/>
    <property type="match status" value="1"/>
</dbReference>
<keyword evidence="1" id="KW-0245">EGF-like domain</keyword>
<dbReference type="PROSITE" id="PS00108">
    <property type="entry name" value="PROTEIN_KINASE_ST"/>
    <property type="match status" value="1"/>
</dbReference>
<reference evidence="15" key="1">
    <citation type="submission" date="2019-03" db="EMBL/GenBank/DDBJ databases">
        <authorList>
            <person name="Mank J."/>
            <person name="Almeida P."/>
        </authorList>
    </citation>
    <scope>NUCLEOTIDE SEQUENCE</scope>
    <source>
        <strain evidence="15">78183</strain>
    </source>
</reference>
<evidence type="ECO:0000256" key="8">
    <source>
        <dbReference type="ARBA" id="ARBA00023180"/>
    </source>
</evidence>
<evidence type="ECO:0000256" key="12">
    <source>
        <dbReference type="SAM" id="SignalP"/>
    </source>
</evidence>
<name>A0A6N2LHW3_SALVM</name>
<evidence type="ECO:0008006" key="16">
    <source>
        <dbReference type="Google" id="ProtNLM"/>
    </source>
</evidence>
<accession>A0A6N2LHW3</accession>
<dbReference type="EMBL" id="CAADRP010001546">
    <property type="protein sequence ID" value="VFU40498.1"/>
    <property type="molecule type" value="Genomic_DNA"/>
</dbReference>
<dbReference type="PANTHER" id="PTHR47976">
    <property type="entry name" value="G-TYPE LECTIN S-RECEPTOR-LIKE SERINE/THREONINE-PROTEIN KINASE SD2-5"/>
    <property type="match status" value="1"/>
</dbReference>
<feature type="binding site" evidence="9">
    <location>
        <position position="726"/>
    </location>
    <ligand>
        <name>ATP</name>
        <dbReference type="ChEBI" id="CHEBI:30616"/>
    </ligand>
</feature>
<feature type="compositionally biased region" description="Polar residues" evidence="10">
    <location>
        <begin position="897"/>
        <end position="907"/>
    </location>
</feature>
<evidence type="ECO:0000256" key="2">
    <source>
        <dbReference type="ARBA" id="ARBA00022679"/>
    </source>
</evidence>
<dbReference type="InterPro" id="IPR008271">
    <property type="entry name" value="Ser/Thr_kinase_AS"/>
</dbReference>
<dbReference type="GO" id="GO:0004672">
    <property type="term" value="F:protein kinase activity"/>
    <property type="evidence" value="ECO:0007669"/>
    <property type="project" value="InterPro"/>
</dbReference>
<dbReference type="SUPFAM" id="SSF56112">
    <property type="entry name" value="Protein kinase-like (PK-like)"/>
    <property type="match status" value="1"/>
</dbReference>
<protein>
    <recommendedName>
        <fullName evidence="16">Receptor-like serine/threonine-protein kinase</fullName>
    </recommendedName>
</protein>
<feature type="signal peptide" evidence="12">
    <location>
        <begin position="1"/>
        <end position="21"/>
    </location>
</feature>
<dbReference type="InterPro" id="IPR017441">
    <property type="entry name" value="Protein_kinase_ATP_BS"/>
</dbReference>
<evidence type="ECO:0000256" key="6">
    <source>
        <dbReference type="ARBA" id="ARBA00022840"/>
    </source>
</evidence>
<dbReference type="CDD" id="cd14066">
    <property type="entry name" value="STKc_IRAK"/>
    <property type="match status" value="1"/>
</dbReference>
<evidence type="ECO:0000256" key="5">
    <source>
        <dbReference type="ARBA" id="ARBA00022777"/>
    </source>
</evidence>
<keyword evidence="4 9" id="KW-0547">Nucleotide-binding</keyword>
<evidence type="ECO:0000313" key="15">
    <source>
        <dbReference type="EMBL" id="VFU40498.1"/>
    </source>
</evidence>
<dbReference type="FunFam" id="2.90.10.30:FF:000003">
    <property type="entry name" value="Os04g0303100 protein"/>
    <property type="match status" value="2"/>
</dbReference>
<dbReference type="InterPro" id="IPR036426">
    <property type="entry name" value="Bulb-type_lectin_dom_sf"/>
</dbReference>
<evidence type="ECO:0000256" key="11">
    <source>
        <dbReference type="SAM" id="Phobius"/>
    </source>
</evidence>
<dbReference type="SMART" id="SM00220">
    <property type="entry name" value="S_TKc"/>
    <property type="match status" value="1"/>
</dbReference>
<evidence type="ECO:0000256" key="7">
    <source>
        <dbReference type="ARBA" id="ARBA00023157"/>
    </source>
</evidence>
<keyword evidence="11" id="KW-0472">Membrane</keyword>
<feature type="domain" description="Bulb-type lectin" evidence="14">
    <location>
        <begin position="32"/>
        <end position="155"/>
    </location>
</feature>
<dbReference type="PROSITE" id="PS50011">
    <property type="entry name" value="PROTEIN_KINASE_DOM"/>
    <property type="match status" value="1"/>
</dbReference>
<feature type="domain" description="Bulb-type lectin" evidence="14">
    <location>
        <begin position="224"/>
        <end position="347"/>
    </location>
</feature>
<dbReference type="Gene3D" id="1.10.510.10">
    <property type="entry name" value="Transferase(Phosphotransferase) domain 1"/>
    <property type="match status" value="1"/>
</dbReference>
<dbReference type="AlphaFoldDB" id="A0A6N2LHW3"/>
<evidence type="ECO:0000259" key="13">
    <source>
        <dbReference type="PROSITE" id="PS50011"/>
    </source>
</evidence>
<keyword evidence="5" id="KW-0418">Kinase</keyword>
<dbReference type="Pfam" id="PF01453">
    <property type="entry name" value="B_lectin"/>
    <property type="match status" value="2"/>
</dbReference>
<dbReference type="SUPFAM" id="SSF51110">
    <property type="entry name" value="alpha-D-mannose-specific plant lectins"/>
    <property type="match status" value="2"/>
</dbReference>
<dbReference type="Gene3D" id="2.90.10.10">
    <property type="entry name" value="Bulb-type lectin domain"/>
    <property type="match status" value="2"/>
</dbReference>
<organism evidence="15">
    <name type="scientific">Salix viminalis</name>
    <name type="common">Common osier</name>
    <name type="synonym">Basket willow</name>
    <dbReference type="NCBI Taxonomy" id="40686"/>
    <lineage>
        <taxon>Eukaryota</taxon>
        <taxon>Viridiplantae</taxon>
        <taxon>Streptophyta</taxon>
        <taxon>Embryophyta</taxon>
        <taxon>Tracheophyta</taxon>
        <taxon>Spermatophyta</taxon>
        <taxon>Magnoliopsida</taxon>
        <taxon>eudicotyledons</taxon>
        <taxon>Gunneridae</taxon>
        <taxon>Pentapetalae</taxon>
        <taxon>rosids</taxon>
        <taxon>fabids</taxon>
        <taxon>Malpighiales</taxon>
        <taxon>Salicaceae</taxon>
        <taxon>Saliceae</taxon>
        <taxon>Salix</taxon>
    </lineage>
</organism>
<evidence type="ECO:0000256" key="3">
    <source>
        <dbReference type="ARBA" id="ARBA00022729"/>
    </source>
</evidence>
<dbReference type="InterPro" id="IPR001480">
    <property type="entry name" value="Bulb-type_lectin_dom"/>
</dbReference>
<dbReference type="FunFam" id="2.90.10.10:FF:000023">
    <property type="entry name" value="G-type lectin S-receptor-like serine/threonine-protein kinase"/>
    <property type="match status" value="2"/>
</dbReference>
<dbReference type="GO" id="GO:0005524">
    <property type="term" value="F:ATP binding"/>
    <property type="evidence" value="ECO:0007669"/>
    <property type="project" value="UniProtKB-UniRule"/>
</dbReference>
<dbReference type="SMART" id="SM00108">
    <property type="entry name" value="B_lectin"/>
    <property type="match status" value="2"/>
</dbReference>
<gene>
    <name evidence="15" type="ORF">SVIM_LOCUS232506</name>
</gene>
<dbReference type="InterPro" id="IPR011009">
    <property type="entry name" value="Kinase-like_dom_sf"/>
</dbReference>
<sequence>MGSSSLFLFFSSTLLPYLCISGPITIQTIKQPFAASHFQYIDQSGVFLISSNGNFTASISNLDENSPYYFCITHVLSDAIIWIANRNHPISDSDKLYLTSNGLAINTADSSSNTSVAWSTQGLNSSSQVSAMQLQDSGNLVLLDRNNVSLWGSFDHPTDTIVMGQSLAVGTSVDCYTADNDRSDGDYRLVVTAGDAVLQWNRMSYWKLSAEPKGPITIQTIKQPFAASHFQYIDQSGVFLISSNGNFTASISNLEENSPYYFCITHVLSHAIIWIANRNHPISDSDKLYLTANGLAINTADSSSNTSVAWSTQGLNSSSQVSAMQLQDSGNLVLLDRNNVSLWGSFDHPTDTIVMGQSLAVGTSVDCYTADNDRSDGDYRLVVTEGDAVLQWNRMSYWKLSAEPKGSQDSLVPVSFLALNDTGLFLLGSDRSTVVIKLTLGPANFRVAKLGFDGRFRVTKFVDKNWVQEFVSPADDCQIPLICNKMGLCTSGRCSCPPNFHGDPLSKSGCTPTDASLALPSGCIDRKESNSSVFYVNLGSESDYFANGFMDPAKRDISLLACQDLCTRNCSCLGIFYGNSSASCYLLGNPLGSIMASSSSDRKLLGYMKTIVVSSRANKLNEATGFPIVGLILLPSSGVLLIIIVVLGFICWRRNRLYGTAKSKLGRSDSSSSELEIISVPGLPVRFNYEDLEAATESFSTQIGSGGFGTVYRGTLPDKSVVAVKKITNVGVQGKKEFCTEIAIIGSTRHVNLVKLKGFCAQGRQRFLVYEYMNRGSLDRTLFGNGPVLEWQERFEIALGTARGLAYLHSYCGHKIIHCDVKPENILLNDNLQVKISDFGLSKLLTPEQSSLFTTMRGTRGYLAPEWITGVTISDKADVYSYGMVLLEIVRGRKNSAAQPQSPSLENDSSEGNGSSSSSSGWEPRPAYFPLHALEMHEKKRYSELADSRLEGRVTNEEVRKLVKVALCCLHEDPSLRPAMVTVVSMLEGISPVTEPRQESLNFLRFYGRRFSEASRIEGSNERNEFGFSSSDRLMSCMSAQQLSGPR</sequence>